<reference evidence="1 2" key="1">
    <citation type="submission" date="2020-08" db="EMBL/GenBank/DDBJ databases">
        <title>Bridging the membrane lipid divide: bacteria of the FCB group superphylum have the potential to synthesize archaeal ether lipids.</title>
        <authorList>
            <person name="Villanueva L."/>
            <person name="Von Meijenfeldt F.A.B."/>
            <person name="Westbye A.B."/>
            <person name="Yadav S."/>
            <person name="Hopmans E.C."/>
            <person name="Dutilh B.E."/>
            <person name="Sinninghe Damste J.S."/>
        </authorList>
    </citation>
    <scope>NUCLEOTIDE SEQUENCE [LARGE SCALE GENOMIC DNA]</scope>
    <source>
        <strain evidence="1">NIOZ-UU30</strain>
    </source>
</reference>
<dbReference type="AlphaFoldDB" id="A0A8J6TP78"/>
<dbReference type="EMBL" id="JACNJH010000289">
    <property type="protein sequence ID" value="MBC8363323.1"/>
    <property type="molecule type" value="Genomic_DNA"/>
</dbReference>
<proteinExistence type="predicted"/>
<name>A0A8J6TP78_9BACT</name>
<protein>
    <submittedName>
        <fullName evidence="1">Uncharacterized protein</fullName>
    </submittedName>
</protein>
<comment type="caution">
    <text evidence="1">The sequence shown here is derived from an EMBL/GenBank/DDBJ whole genome shotgun (WGS) entry which is preliminary data.</text>
</comment>
<dbReference type="Proteomes" id="UP000603434">
    <property type="component" value="Unassembled WGS sequence"/>
</dbReference>
<evidence type="ECO:0000313" key="1">
    <source>
        <dbReference type="EMBL" id="MBC8363323.1"/>
    </source>
</evidence>
<accession>A0A8J6TP78</accession>
<organism evidence="1 2">
    <name type="scientific">Candidatus Desulfatibia profunda</name>
    <dbReference type="NCBI Taxonomy" id="2841695"/>
    <lineage>
        <taxon>Bacteria</taxon>
        <taxon>Pseudomonadati</taxon>
        <taxon>Thermodesulfobacteriota</taxon>
        <taxon>Desulfobacteria</taxon>
        <taxon>Desulfobacterales</taxon>
        <taxon>Desulfobacterales incertae sedis</taxon>
        <taxon>Candidatus Desulfatibia</taxon>
    </lineage>
</organism>
<evidence type="ECO:0000313" key="2">
    <source>
        <dbReference type="Proteomes" id="UP000603434"/>
    </source>
</evidence>
<gene>
    <name evidence="1" type="ORF">H8E23_18230</name>
</gene>
<sequence length="117" mass="13313">MDEKDKLSGIENYLKELFPGCVIENMWDSKSRRYIFHVDAPTGETKHTIGISSEFVSDNEPEDIVTCLKLYNLKGYLEIFGNKEVLVTNDGINPDGIRPSVMKELVMSPELPGRNYK</sequence>